<reference evidence="2 3" key="1">
    <citation type="submission" date="2023-10" db="EMBL/GenBank/DDBJ databases">
        <title>Chromosome-scale genome assembly provides insights into flower coloration mechanisms of Canna indica.</title>
        <authorList>
            <person name="Li C."/>
        </authorList>
    </citation>
    <scope>NUCLEOTIDE SEQUENCE [LARGE SCALE GENOMIC DNA]</scope>
    <source>
        <tissue evidence="2">Flower</tissue>
    </source>
</reference>
<keyword evidence="3" id="KW-1185">Reference proteome</keyword>
<accession>A0AAQ3Q482</accession>
<dbReference type="Gene3D" id="1.20.1280.50">
    <property type="match status" value="1"/>
</dbReference>
<dbReference type="GO" id="GO:0019005">
    <property type="term" value="C:SCF ubiquitin ligase complex"/>
    <property type="evidence" value="ECO:0007669"/>
    <property type="project" value="TreeGrafter"/>
</dbReference>
<dbReference type="FunFam" id="1.20.1280.50:FF:000023">
    <property type="entry name" value="F-box/LRR-repeat protein 4"/>
    <property type="match status" value="1"/>
</dbReference>
<dbReference type="PANTHER" id="PTHR13318:SF148">
    <property type="entry name" value="F-BOX PROTEIN MAX2"/>
    <property type="match status" value="1"/>
</dbReference>
<dbReference type="GO" id="GO:0005634">
    <property type="term" value="C:nucleus"/>
    <property type="evidence" value="ECO:0007669"/>
    <property type="project" value="TreeGrafter"/>
</dbReference>
<dbReference type="PANTHER" id="PTHR13318">
    <property type="entry name" value="PARTNER OF PAIRED, ISOFORM B-RELATED"/>
    <property type="match status" value="1"/>
</dbReference>
<dbReference type="SMART" id="SM00367">
    <property type="entry name" value="LRR_CC"/>
    <property type="match status" value="3"/>
</dbReference>
<proteinExistence type="predicted"/>
<dbReference type="GO" id="GO:0031146">
    <property type="term" value="P:SCF-dependent proteasomal ubiquitin-dependent protein catabolic process"/>
    <property type="evidence" value="ECO:0007669"/>
    <property type="project" value="TreeGrafter"/>
</dbReference>
<dbReference type="InterPro" id="IPR006553">
    <property type="entry name" value="Leu-rich_rpt_Cys-con_subtyp"/>
</dbReference>
<protein>
    <submittedName>
        <fullName evidence="2">F-box/LRR-repeat MAX2</fullName>
    </submittedName>
</protein>
<name>A0AAQ3Q482_9LILI</name>
<evidence type="ECO:0000259" key="1">
    <source>
        <dbReference type="Pfam" id="PF12937"/>
    </source>
</evidence>
<sequence>MAADSVAGAHLHDLPEPILTQIFSLVEDVRSRNAMALACRRWRCLERSTRAALALRGHVRSPFLLPTCFAAVEHLDLSLLSPWGHHPFLLHYQQQQQYNYLVDQVALVAARLAQAFPGVSSLAVYARDPSVVAALAPLWPGLRAARLVRWHQRPPNLPLGADLAPLLAACPSLASLDLSQFYCWTEDIPPALQEHPVVAASLARLDLLCPASNEGFRSSELADIAAACPNLTHLLAPCVFNPRCIEFVGDDALVALATSCPRLSLLHLVDPATLSPARGDSDAKEDAAITGLGLEGFFARLPQLEDLALDLCHNVKDSAPALEALSYKCPKIKSLKLGQFQGVCKGTWLHLDGISVCGRLESLCIKNSADLTDSSLATIARGCRRLSRLEIHRCDKVTETGIKKLSSMLRSTLVDVSISGCQLLDATRSLRALEPIRDRIERLHIDCIWASPDLDQLPQTPERTAADDSDADDVYDEIPGESRNKKCKYAESNHDDIESSCFWFRTWARLRSLSLWIPAGEVLTPLGDAGLLSCPQLEDICIKVEGDCRTCPRPRQREFGLSFLALYPRLAKMKLDCGEAVGYALTAPTGHMDLSLWERFYLQGIDGLSLYELDYSPPQDKEVNQRSLSLPATGLIQMCSSLRKLFIHGTTHEHFMRFFLGMPLLRDVQLREDYYPAPENDMSTEMRVDSCSRFEEALNSRRIPD</sequence>
<organism evidence="2 3">
    <name type="scientific">Canna indica</name>
    <name type="common">Indian-shot</name>
    <dbReference type="NCBI Taxonomy" id="4628"/>
    <lineage>
        <taxon>Eukaryota</taxon>
        <taxon>Viridiplantae</taxon>
        <taxon>Streptophyta</taxon>
        <taxon>Embryophyta</taxon>
        <taxon>Tracheophyta</taxon>
        <taxon>Spermatophyta</taxon>
        <taxon>Magnoliopsida</taxon>
        <taxon>Liliopsida</taxon>
        <taxon>Zingiberales</taxon>
        <taxon>Cannaceae</taxon>
        <taxon>Canna</taxon>
    </lineage>
</organism>
<dbReference type="Proteomes" id="UP001327560">
    <property type="component" value="Chromosome 2"/>
</dbReference>
<dbReference type="Pfam" id="PF12937">
    <property type="entry name" value="F-box-like"/>
    <property type="match status" value="1"/>
</dbReference>
<dbReference type="InterPro" id="IPR036047">
    <property type="entry name" value="F-box-like_dom_sf"/>
</dbReference>
<evidence type="ECO:0000313" key="3">
    <source>
        <dbReference type="Proteomes" id="UP001327560"/>
    </source>
</evidence>
<dbReference type="InterPro" id="IPR001810">
    <property type="entry name" value="F-box_dom"/>
</dbReference>
<dbReference type="Gene3D" id="3.80.10.10">
    <property type="entry name" value="Ribonuclease Inhibitor"/>
    <property type="match status" value="1"/>
</dbReference>
<dbReference type="SUPFAM" id="SSF81383">
    <property type="entry name" value="F-box domain"/>
    <property type="match status" value="1"/>
</dbReference>
<dbReference type="InterPro" id="IPR032675">
    <property type="entry name" value="LRR_dom_sf"/>
</dbReference>
<feature type="domain" description="F-box" evidence="1">
    <location>
        <begin position="12"/>
        <end position="45"/>
    </location>
</feature>
<evidence type="ECO:0000313" key="2">
    <source>
        <dbReference type="EMBL" id="WOK97178.1"/>
    </source>
</evidence>
<dbReference type="EMBL" id="CP136891">
    <property type="protein sequence ID" value="WOK97178.1"/>
    <property type="molecule type" value="Genomic_DNA"/>
</dbReference>
<dbReference type="AlphaFoldDB" id="A0AAQ3Q482"/>
<gene>
    <name evidence="2" type="ORF">Cni_G05886</name>
</gene>
<dbReference type="CDD" id="cd22159">
    <property type="entry name" value="F-box_AtTIR1-like"/>
    <property type="match status" value="1"/>
</dbReference>
<dbReference type="SUPFAM" id="SSF52047">
    <property type="entry name" value="RNI-like"/>
    <property type="match status" value="1"/>
</dbReference>